<dbReference type="PRINTS" id="PR00742">
    <property type="entry name" value="GLHYDRLASE35"/>
</dbReference>
<comment type="caution">
    <text evidence="5">The sequence shown here is derived from an EMBL/GenBank/DDBJ whole genome shotgun (WGS) entry which is preliminary data.</text>
</comment>
<evidence type="ECO:0000256" key="2">
    <source>
        <dbReference type="RuleBase" id="RU003679"/>
    </source>
</evidence>
<evidence type="ECO:0000313" key="5">
    <source>
        <dbReference type="EMBL" id="KAJ8985597.1"/>
    </source>
</evidence>
<dbReference type="Proteomes" id="UP001162164">
    <property type="component" value="Unassembled WGS sequence"/>
</dbReference>
<dbReference type="InterPro" id="IPR031330">
    <property type="entry name" value="Gly_Hdrlase_35_cat"/>
</dbReference>
<dbReference type="EMBL" id="JAPWTJ010000010">
    <property type="protein sequence ID" value="KAJ8985597.1"/>
    <property type="molecule type" value="Genomic_DNA"/>
</dbReference>
<dbReference type="SUPFAM" id="SSF51445">
    <property type="entry name" value="(Trans)glycosidases"/>
    <property type="match status" value="1"/>
</dbReference>
<evidence type="ECO:0008006" key="7">
    <source>
        <dbReference type="Google" id="ProtNLM"/>
    </source>
</evidence>
<accession>A0ABQ9K7U4</accession>
<evidence type="ECO:0000256" key="1">
    <source>
        <dbReference type="ARBA" id="ARBA00009809"/>
    </source>
</evidence>
<name>A0ABQ9K7U4_9CUCU</name>
<dbReference type="Gene3D" id="2.60.120.260">
    <property type="entry name" value="Galactose-binding domain-like"/>
    <property type="match status" value="2"/>
</dbReference>
<dbReference type="Gene3D" id="3.20.20.80">
    <property type="entry name" value="Glycosidases"/>
    <property type="match status" value="1"/>
</dbReference>
<keyword evidence="6" id="KW-1185">Reference proteome</keyword>
<proteinExistence type="inferred from homology"/>
<dbReference type="Pfam" id="PF01301">
    <property type="entry name" value="Glyco_hydro_35"/>
    <property type="match status" value="1"/>
</dbReference>
<dbReference type="InterPro" id="IPR017853">
    <property type="entry name" value="GH"/>
</dbReference>
<dbReference type="InterPro" id="IPR001944">
    <property type="entry name" value="Glycoside_Hdrlase_35"/>
</dbReference>
<dbReference type="Pfam" id="PF21317">
    <property type="entry name" value="BetaGal_ABD_1"/>
    <property type="match status" value="1"/>
</dbReference>
<evidence type="ECO:0000259" key="3">
    <source>
        <dbReference type="Pfam" id="PF01301"/>
    </source>
</evidence>
<gene>
    <name evidence="5" type="ORF">NQ317_015088</name>
</gene>
<reference evidence="5" key="1">
    <citation type="journal article" date="2023" name="Insect Mol. Biol.">
        <title>Genome sequencing provides insights into the evolution of gene families encoding plant cell wall-degrading enzymes in longhorned beetles.</title>
        <authorList>
            <person name="Shin N.R."/>
            <person name="Okamura Y."/>
            <person name="Kirsch R."/>
            <person name="Pauchet Y."/>
        </authorList>
    </citation>
    <scope>NUCLEOTIDE SEQUENCE</scope>
    <source>
        <strain evidence="5">MMC_N1</strain>
    </source>
</reference>
<feature type="domain" description="Beta-galactosidase 1-like first all-beta" evidence="4">
    <location>
        <begin position="403"/>
        <end position="523"/>
    </location>
</feature>
<evidence type="ECO:0000259" key="4">
    <source>
        <dbReference type="Pfam" id="PF21317"/>
    </source>
</evidence>
<comment type="similarity">
    <text evidence="1 2">Belongs to the glycosyl hydrolase 35 family.</text>
</comment>
<sequence length="601" mass="69052">MAEHSSTVLPTIPTLYEYYTSDGIKAGLSDNQPFFKLNNKRITIYSGALHYFRVPSAYWRDRLRKLRAAGLNAVETYIPWNLHEPTDGAFDFGNGGTEFEEFLDIAKFINTAREEDLFVILRPGPYICAEWEFGGLPSWLLRYENIKIRTSDVTYIRLVERYFAELLKFVVPLQFTKGGSVIAVQIENEYGNTREGDNPVDTEYLQTLKNILVRHGIVELLFTSDTPSNGFSGTLPGVLATANFQEEPYWTGWFDHWAEKHHTRSAINFGNVLGEILDFGGSVNMYMFHGGTNWGFLNGANIKGLFTDNEGYQPDISSYDYDAPLSEAGDYTDKYRKVQEIIEKHNTIKVRHPALPELIKRVAYPQIEISAEIPLKGLIEQCETFYNEKLIPMELLPMNNKSGQSYGYLVYRKMNLNIPKNSKLKLEGRVCDTVLVLINGELKSKILNSQEDLNSFGYWRLKDSTLDLGQDAYEDAVLELVVENWGRVNYGKLNQFKQHKGLWQGDVLLNETVLSNWEIVPLEFKKSWTNSLKNWRNVTDSIGPKLYKAVLTVDEPTDTYVDMRGWIKRVYRRQWLRIVQIFELRPSEDGVSSSAIFEEGR</sequence>
<dbReference type="InterPro" id="IPR048912">
    <property type="entry name" value="BetaGal1-like_ABD1"/>
</dbReference>
<feature type="domain" description="Glycoside hydrolase 35 catalytic" evidence="3">
    <location>
        <begin position="35"/>
        <end position="344"/>
    </location>
</feature>
<protein>
    <recommendedName>
        <fullName evidence="7">Beta-galactosidase</fullName>
    </recommendedName>
</protein>
<dbReference type="PIRSF" id="PIRSF006336">
    <property type="entry name" value="B-gal"/>
    <property type="match status" value="1"/>
</dbReference>
<dbReference type="PANTHER" id="PTHR23421">
    <property type="entry name" value="BETA-GALACTOSIDASE RELATED"/>
    <property type="match status" value="1"/>
</dbReference>
<evidence type="ECO:0000313" key="6">
    <source>
        <dbReference type="Proteomes" id="UP001162164"/>
    </source>
</evidence>
<organism evidence="5 6">
    <name type="scientific">Molorchus minor</name>
    <dbReference type="NCBI Taxonomy" id="1323400"/>
    <lineage>
        <taxon>Eukaryota</taxon>
        <taxon>Metazoa</taxon>
        <taxon>Ecdysozoa</taxon>
        <taxon>Arthropoda</taxon>
        <taxon>Hexapoda</taxon>
        <taxon>Insecta</taxon>
        <taxon>Pterygota</taxon>
        <taxon>Neoptera</taxon>
        <taxon>Endopterygota</taxon>
        <taxon>Coleoptera</taxon>
        <taxon>Polyphaga</taxon>
        <taxon>Cucujiformia</taxon>
        <taxon>Chrysomeloidea</taxon>
        <taxon>Cerambycidae</taxon>
        <taxon>Lamiinae</taxon>
        <taxon>Monochamini</taxon>
        <taxon>Molorchus</taxon>
    </lineage>
</organism>
<dbReference type="InterPro" id="IPR026283">
    <property type="entry name" value="B-gal_1-like"/>
</dbReference>